<sequence length="205" mass="22508">MGGIPDQPDRLITIRAQQPRQPQCDLPVSPGDDYAHISNLARRVLDRPRTNTAGQGWNAGGVPGPLRVRGSVVVPEAELYWRFSRSSGPGGQSVNTADSRVELSWDLESSSALSPVLKDRARERLAGRLVDGVVTVAASEHRSQYRNRLAAEERLAALLAEAIAPPPRPRRPTRPSRGSVERRLSEKARRSQTKRLRGDSGRAED</sequence>
<dbReference type="Gene3D" id="3.30.160.20">
    <property type="match status" value="1"/>
</dbReference>
<dbReference type="Proteomes" id="UP001501676">
    <property type="component" value="Unassembled WGS sequence"/>
</dbReference>
<dbReference type="PANTHER" id="PTHR47814">
    <property type="entry name" value="PEPTIDYL-TRNA HYDROLASE ARFB"/>
    <property type="match status" value="1"/>
</dbReference>
<gene>
    <name evidence="4" type="ORF">GCM10020369_46630</name>
</gene>
<accession>A0ABP6T2P2</accession>
<comment type="caution">
    <text evidence="4">The sequence shown here is derived from an EMBL/GenBank/DDBJ whole genome shotgun (WGS) entry which is preliminary data.</text>
</comment>
<dbReference type="Pfam" id="PF00472">
    <property type="entry name" value="RF-1"/>
    <property type="match status" value="1"/>
</dbReference>
<dbReference type="EMBL" id="BAAAYN010000030">
    <property type="protein sequence ID" value="GAA3390890.1"/>
    <property type="molecule type" value="Genomic_DNA"/>
</dbReference>
<feature type="domain" description="Prokaryotic-type class I peptide chain release factors" evidence="3">
    <location>
        <begin position="72"/>
        <end position="197"/>
    </location>
</feature>
<evidence type="ECO:0000259" key="3">
    <source>
        <dbReference type="Pfam" id="PF00472"/>
    </source>
</evidence>
<protein>
    <recommendedName>
        <fullName evidence="3">Prokaryotic-type class I peptide chain release factors domain-containing protein</fullName>
    </recommendedName>
</protein>
<keyword evidence="5" id="KW-1185">Reference proteome</keyword>
<feature type="compositionally biased region" description="Basic and acidic residues" evidence="2">
    <location>
        <begin position="179"/>
        <end position="189"/>
    </location>
</feature>
<dbReference type="InterPro" id="IPR045853">
    <property type="entry name" value="Pep_chain_release_fac_I_sf"/>
</dbReference>
<proteinExistence type="inferred from homology"/>
<dbReference type="PANTHER" id="PTHR47814:SF1">
    <property type="entry name" value="PEPTIDYL-TRNA HYDROLASE ARFB"/>
    <property type="match status" value="1"/>
</dbReference>
<reference evidence="5" key="1">
    <citation type="journal article" date="2019" name="Int. J. Syst. Evol. Microbiol.">
        <title>The Global Catalogue of Microorganisms (GCM) 10K type strain sequencing project: providing services to taxonomists for standard genome sequencing and annotation.</title>
        <authorList>
            <consortium name="The Broad Institute Genomics Platform"/>
            <consortium name="The Broad Institute Genome Sequencing Center for Infectious Disease"/>
            <person name="Wu L."/>
            <person name="Ma J."/>
        </authorList>
    </citation>
    <scope>NUCLEOTIDE SEQUENCE [LARGE SCALE GENOMIC DNA]</scope>
    <source>
        <strain evidence="5">JCM 9458</strain>
    </source>
</reference>
<comment type="similarity">
    <text evidence="1">Belongs to the prokaryotic/mitochondrial release factor family.</text>
</comment>
<evidence type="ECO:0000313" key="5">
    <source>
        <dbReference type="Proteomes" id="UP001501676"/>
    </source>
</evidence>
<evidence type="ECO:0000313" key="4">
    <source>
        <dbReference type="EMBL" id="GAA3390890.1"/>
    </source>
</evidence>
<dbReference type="InterPro" id="IPR000352">
    <property type="entry name" value="Pep_chain_release_fac_I"/>
</dbReference>
<evidence type="ECO:0000256" key="2">
    <source>
        <dbReference type="SAM" id="MobiDB-lite"/>
    </source>
</evidence>
<organism evidence="4 5">
    <name type="scientific">Cryptosporangium minutisporangium</name>
    <dbReference type="NCBI Taxonomy" id="113569"/>
    <lineage>
        <taxon>Bacteria</taxon>
        <taxon>Bacillati</taxon>
        <taxon>Actinomycetota</taxon>
        <taxon>Actinomycetes</taxon>
        <taxon>Cryptosporangiales</taxon>
        <taxon>Cryptosporangiaceae</taxon>
        <taxon>Cryptosporangium</taxon>
    </lineage>
</organism>
<evidence type="ECO:0000256" key="1">
    <source>
        <dbReference type="ARBA" id="ARBA00010835"/>
    </source>
</evidence>
<dbReference type="NCBIfam" id="NF006718">
    <property type="entry name" value="PRK09256.1"/>
    <property type="match status" value="1"/>
</dbReference>
<feature type="region of interest" description="Disordered" evidence="2">
    <location>
        <begin position="160"/>
        <end position="205"/>
    </location>
</feature>
<dbReference type="SUPFAM" id="SSF75620">
    <property type="entry name" value="Release factor"/>
    <property type="match status" value="1"/>
</dbReference>
<name>A0ABP6T2P2_9ACTN</name>
<feature type="compositionally biased region" description="Basic and acidic residues" evidence="2">
    <location>
        <begin position="196"/>
        <end position="205"/>
    </location>
</feature>